<dbReference type="GO" id="GO:0016787">
    <property type="term" value="F:hydrolase activity"/>
    <property type="evidence" value="ECO:0007669"/>
    <property type="project" value="UniProtKB-KW"/>
</dbReference>
<evidence type="ECO:0000256" key="7">
    <source>
        <dbReference type="ARBA" id="ARBA00038093"/>
    </source>
</evidence>
<dbReference type="Proteomes" id="UP000030661">
    <property type="component" value="Unassembled WGS sequence"/>
</dbReference>
<evidence type="ECO:0000256" key="3">
    <source>
        <dbReference type="ARBA" id="ARBA00022722"/>
    </source>
</evidence>
<dbReference type="GO" id="GO:0046872">
    <property type="term" value="F:metal ion binding"/>
    <property type="evidence" value="ECO:0007669"/>
    <property type="project" value="UniProtKB-KW"/>
</dbReference>
<dbReference type="eggNOG" id="COG1487">
    <property type="taxonomic scope" value="Bacteria"/>
</dbReference>
<dbReference type="SUPFAM" id="SSF88723">
    <property type="entry name" value="PIN domain-like"/>
    <property type="match status" value="1"/>
</dbReference>
<keyword evidence="2" id="KW-1277">Toxin-antitoxin system</keyword>
<organism evidence="9">
    <name type="scientific">Vecturithrix granuli</name>
    <dbReference type="NCBI Taxonomy" id="1499967"/>
    <lineage>
        <taxon>Bacteria</taxon>
        <taxon>Candidatus Moduliflexota</taxon>
        <taxon>Candidatus Vecturitrichia</taxon>
        <taxon>Candidatus Vecturitrichales</taxon>
        <taxon>Candidatus Vecturitrichaceae</taxon>
        <taxon>Candidatus Vecturithrix</taxon>
    </lineage>
</organism>
<evidence type="ECO:0000256" key="4">
    <source>
        <dbReference type="ARBA" id="ARBA00022723"/>
    </source>
</evidence>
<dbReference type="CDD" id="cd18741">
    <property type="entry name" value="PIN_VapC4-5_FitB-like"/>
    <property type="match status" value="1"/>
</dbReference>
<accession>A0A081C6I8</accession>
<protein>
    <recommendedName>
        <fullName evidence="8">PIN domain-containing protein</fullName>
    </recommendedName>
</protein>
<keyword evidence="6" id="KW-0460">Magnesium</keyword>
<reference evidence="9" key="1">
    <citation type="journal article" date="2015" name="PeerJ">
        <title>First genomic representation of candidate bacterial phylum KSB3 points to enhanced environmental sensing as a trigger of wastewater bulking.</title>
        <authorList>
            <person name="Sekiguchi Y."/>
            <person name="Ohashi A."/>
            <person name="Parks D.H."/>
            <person name="Yamauchi T."/>
            <person name="Tyson G.W."/>
            <person name="Hugenholtz P."/>
        </authorList>
    </citation>
    <scope>NUCLEOTIDE SEQUENCE [LARGE SCALE GENOMIC DNA]</scope>
</reference>
<dbReference type="STRING" id="1499967.U27_00084"/>
<dbReference type="InterPro" id="IPR002716">
    <property type="entry name" value="PIN_dom"/>
</dbReference>
<sequence length="155" mass="17436">MKNMLIDTDVLIDVSRDIAQAVNCLQEIEPYTTLMISAVTHMELLVGCRNARERQELERFLLRFQVIALNDRISTCAVELLQQYRLSHGILIPDALIAATALVFDLPFLTKNQRDYRFIEGLSLLSYPCSIEDLGLLPINSNPPGTEPEPPAPVK</sequence>
<dbReference type="Gene3D" id="3.40.50.1010">
    <property type="entry name" value="5'-nuclease"/>
    <property type="match status" value="1"/>
</dbReference>
<dbReference type="InterPro" id="IPR029060">
    <property type="entry name" value="PIN-like_dom_sf"/>
</dbReference>
<comment type="cofactor">
    <cofactor evidence="1">
        <name>Mg(2+)</name>
        <dbReference type="ChEBI" id="CHEBI:18420"/>
    </cofactor>
</comment>
<comment type="similarity">
    <text evidence="7">Belongs to the PINc/VapC protein family.</text>
</comment>
<keyword evidence="3" id="KW-0540">Nuclease</keyword>
<evidence type="ECO:0000313" key="9">
    <source>
        <dbReference type="EMBL" id="GAK60193.1"/>
    </source>
</evidence>
<evidence type="ECO:0000256" key="6">
    <source>
        <dbReference type="ARBA" id="ARBA00022842"/>
    </source>
</evidence>
<feature type="domain" description="PIN" evidence="8">
    <location>
        <begin position="4"/>
        <end position="114"/>
    </location>
</feature>
<keyword evidence="4" id="KW-0479">Metal-binding</keyword>
<proteinExistence type="inferred from homology"/>
<dbReference type="HOGENOM" id="CLU_118482_0_1_0"/>
<gene>
    <name evidence="9" type="ORF">U27_00084</name>
</gene>
<evidence type="ECO:0000259" key="8">
    <source>
        <dbReference type="Pfam" id="PF01850"/>
    </source>
</evidence>
<evidence type="ECO:0000313" key="10">
    <source>
        <dbReference type="Proteomes" id="UP000030661"/>
    </source>
</evidence>
<keyword evidence="5" id="KW-0378">Hydrolase</keyword>
<dbReference type="PANTHER" id="PTHR33653">
    <property type="entry name" value="RIBONUCLEASE VAPC2"/>
    <property type="match status" value="1"/>
</dbReference>
<evidence type="ECO:0000256" key="1">
    <source>
        <dbReference type="ARBA" id="ARBA00001946"/>
    </source>
</evidence>
<dbReference type="Pfam" id="PF01850">
    <property type="entry name" value="PIN"/>
    <property type="match status" value="1"/>
</dbReference>
<dbReference type="EMBL" id="DF820472">
    <property type="protein sequence ID" value="GAK60193.1"/>
    <property type="molecule type" value="Genomic_DNA"/>
</dbReference>
<name>A0A081C6I8_VECG1</name>
<dbReference type="AlphaFoldDB" id="A0A081C6I8"/>
<dbReference type="PANTHER" id="PTHR33653:SF1">
    <property type="entry name" value="RIBONUCLEASE VAPC2"/>
    <property type="match status" value="1"/>
</dbReference>
<evidence type="ECO:0000256" key="5">
    <source>
        <dbReference type="ARBA" id="ARBA00022801"/>
    </source>
</evidence>
<keyword evidence="10" id="KW-1185">Reference proteome</keyword>
<dbReference type="InterPro" id="IPR050556">
    <property type="entry name" value="Type_II_TA_system_RNase"/>
</dbReference>
<evidence type="ECO:0000256" key="2">
    <source>
        <dbReference type="ARBA" id="ARBA00022649"/>
    </source>
</evidence>
<dbReference type="GO" id="GO:0004518">
    <property type="term" value="F:nuclease activity"/>
    <property type="evidence" value="ECO:0007669"/>
    <property type="project" value="UniProtKB-KW"/>
</dbReference>